<sequence>MVVFKCSLIHIIKPPFKKKNGIQYPEPFVKNVQTLDL</sequence>
<evidence type="ECO:0000313" key="1">
    <source>
        <dbReference type="EMBL" id="MBX52387.1"/>
    </source>
</evidence>
<reference evidence="1" key="1">
    <citation type="submission" date="2018-02" db="EMBL/GenBank/DDBJ databases">
        <title>Rhizophora mucronata_Transcriptome.</title>
        <authorList>
            <person name="Meera S.P."/>
            <person name="Sreeshan A."/>
            <person name="Augustine A."/>
        </authorList>
    </citation>
    <scope>NUCLEOTIDE SEQUENCE</scope>
    <source>
        <tissue evidence="1">Leaf</tissue>
    </source>
</reference>
<protein>
    <submittedName>
        <fullName evidence="1">Uncharacterized protein</fullName>
    </submittedName>
</protein>
<accession>A0A2P2PCC6</accession>
<name>A0A2P2PCC6_RHIMU</name>
<organism evidence="1">
    <name type="scientific">Rhizophora mucronata</name>
    <name type="common">Asiatic mangrove</name>
    <dbReference type="NCBI Taxonomy" id="61149"/>
    <lineage>
        <taxon>Eukaryota</taxon>
        <taxon>Viridiplantae</taxon>
        <taxon>Streptophyta</taxon>
        <taxon>Embryophyta</taxon>
        <taxon>Tracheophyta</taxon>
        <taxon>Spermatophyta</taxon>
        <taxon>Magnoliopsida</taxon>
        <taxon>eudicotyledons</taxon>
        <taxon>Gunneridae</taxon>
        <taxon>Pentapetalae</taxon>
        <taxon>rosids</taxon>
        <taxon>fabids</taxon>
        <taxon>Malpighiales</taxon>
        <taxon>Rhizophoraceae</taxon>
        <taxon>Rhizophora</taxon>
    </lineage>
</organism>
<dbReference type="EMBL" id="GGEC01071903">
    <property type="protein sequence ID" value="MBX52387.1"/>
    <property type="molecule type" value="Transcribed_RNA"/>
</dbReference>
<proteinExistence type="predicted"/>
<dbReference type="AlphaFoldDB" id="A0A2P2PCC6"/>